<reference evidence="2 3" key="1">
    <citation type="journal article" date="2018" name="Sci. Rep.">
        <title>Comparative genomics provides insights into the lifestyle and reveals functional heterogeneity of dark septate endophytic fungi.</title>
        <authorList>
            <person name="Knapp D.G."/>
            <person name="Nemeth J.B."/>
            <person name="Barry K."/>
            <person name="Hainaut M."/>
            <person name="Henrissat B."/>
            <person name="Johnson J."/>
            <person name="Kuo A."/>
            <person name="Lim J.H.P."/>
            <person name="Lipzen A."/>
            <person name="Nolan M."/>
            <person name="Ohm R.A."/>
            <person name="Tamas L."/>
            <person name="Grigoriev I.V."/>
            <person name="Spatafora J.W."/>
            <person name="Nagy L.G."/>
            <person name="Kovacs G.M."/>
        </authorList>
    </citation>
    <scope>NUCLEOTIDE SEQUENCE [LARGE SCALE GENOMIC DNA]</scope>
    <source>
        <strain evidence="2 3">DSE2036</strain>
    </source>
</reference>
<feature type="compositionally biased region" description="Low complexity" evidence="1">
    <location>
        <begin position="86"/>
        <end position="128"/>
    </location>
</feature>
<dbReference type="EMBL" id="KZ805433">
    <property type="protein sequence ID" value="PVH97552.1"/>
    <property type="molecule type" value="Genomic_DNA"/>
</dbReference>
<gene>
    <name evidence="2" type="ORF">DM02DRAFT_77915</name>
</gene>
<evidence type="ECO:0000313" key="2">
    <source>
        <dbReference type="EMBL" id="PVH97552.1"/>
    </source>
</evidence>
<organism evidence="2 3">
    <name type="scientific">Periconia macrospinosa</name>
    <dbReference type="NCBI Taxonomy" id="97972"/>
    <lineage>
        <taxon>Eukaryota</taxon>
        <taxon>Fungi</taxon>
        <taxon>Dikarya</taxon>
        <taxon>Ascomycota</taxon>
        <taxon>Pezizomycotina</taxon>
        <taxon>Dothideomycetes</taxon>
        <taxon>Pleosporomycetidae</taxon>
        <taxon>Pleosporales</taxon>
        <taxon>Massarineae</taxon>
        <taxon>Periconiaceae</taxon>
        <taxon>Periconia</taxon>
    </lineage>
</organism>
<keyword evidence="3" id="KW-1185">Reference proteome</keyword>
<sequence length="175" mass="18873">MEYYHGSMRKNSSAKAAKEVHMSLKPAILNIKQGTRVLTIPKRSPQSRSSRTILKLEKSTTTTKTTPTTTIRITILNRSSHSLQMTRSTTSPSSMISPLLPPSGSSSIIPKTTTTTTNPNNNPITSNNHAVKYPSSTLPPHQSLTNSPAPAQSVVASTPTSPQPPNAPARREPPR</sequence>
<protein>
    <submittedName>
        <fullName evidence="2">Uncharacterized protein</fullName>
    </submittedName>
</protein>
<accession>A0A2V1DHC9</accession>
<proteinExistence type="predicted"/>
<dbReference type="AlphaFoldDB" id="A0A2V1DHC9"/>
<name>A0A2V1DHC9_9PLEO</name>
<feature type="compositionally biased region" description="Polar residues" evidence="1">
    <location>
        <begin position="134"/>
        <end position="160"/>
    </location>
</feature>
<evidence type="ECO:0000313" key="3">
    <source>
        <dbReference type="Proteomes" id="UP000244855"/>
    </source>
</evidence>
<dbReference type="Proteomes" id="UP000244855">
    <property type="component" value="Unassembled WGS sequence"/>
</dbReference>
<feature type="region of interest" description="Disordered" evidence="1">
    <location>
        <begin position="82"/>
        <end position="175"/>
    </location>
</feature>
<evidence type="ECO:0000256" key="1">
    <source>
        <dbReference type="SAM" id="MobiDB-lite"/>
    </source>
</evidence>